<dbReference type="GO" id="GO:0016301">
    <property type="term" value="F:kinase activity"/>
    <property type="evidence" value="ECO:0007669"/>
    <property type="project" value="InterPro"/>
</dbReference>
<gene>
    <name evidence="2" type="ORF">GDO86_014644</name>
</gene>
<feature type="domain" description="Phosphoribulokinase/uridine kinase" evidence="1">
    <location>
        <begin position="11"/>
        <end position="68"/>
    </location>
</feature>
<dbReference type="AlphaFoldDB" id="A0A8T2JUT3"/>
<dbReference type="PANTHER" id="PTHR10285">
    <property type="entry name" value="URIDINE KINASE"/>
    <property type="match status" value="1"/>
</dbReference>
<sequence length="155" mass="17372">MSIGHNPRKPVIGLGGGSASGKTTVARMIIEALDVPWSVLLSMDTFYKVLTEEQQVQAAQNDFNFKHIKEVKTMEKCQNSNPRLYYTQSHEGVAPGHEDFCGRGLIAVLVRRLCRDISETERDIEGVLKLYHGFVKPAFDQYIQPTMHVADIVVP</sequence>
<dbReference type="PRINTS" id="PR00988">
    <property type="entry name" value="URIDINKINASE"/>
</dbReference>
<dbReference type="SUPFAM" id="SSF52540">
    <property type="entry name" value="P-loop containing nucleoside triphosphate hydrolases"/>
    <property type="match status" value="1"/>
</dbReference>
<dbReference type="InterPro" id="IPR006083">
    <property type="entry name" value="PRK/URK"/>
</dbReference>
<dbReference type="OrthoDB" id="10257085at2759"/>
<keyword evidence="3" id="KW-1185">Reference proteome</keyword>
<proteinExistence type="predicted"/>
<dbReference type="GO" id="GO:0005524">
    <property type="term" value="F:ATP binding"/>
    <property type="evidence" value="ECO:0007669"/>
    <property type="project" value="InterPro"/>
</dbReference>
<evidence type="ECO:0000313" key="3">
    <source>
        <dbReference type="Proteomes" id="UP000812440"/>
    </source>
</evidence>
<dbReference type="EMBL" id="JAACNH010000003">
    <property type="protein sequence ID" value="KAG8447254.1"/>
    <property type="molecule type" value="Genomic_DNA"/>
</dbReference>
<dbReference type="InterPro" id="IPR027417">
    <property type="entry name" value="P-loop_NTPase"/>
</dbReference>
<name>A0A8T2JUT3_9PIPI</name>
<protein>
    <recommendedName>
        <fullName evidence="1">Phosphoribulokinase/uridine kinase domain-containing protein</fullName>
    </recommendedName>
</protein>
<comment type="caution">
    <text evidence="2">The sequence shown here is derived from an EMBL/GenBank/DDBJ whole genome shotgun (WGS) entry which is preliminary data.</text>
</comment>
<dbReference type="Proteomes" id="UP000812440">
    <property type="component" value="Chromosome 8_10"/>
</dbReference>
<feature type="domain" description="Phosphoribulokinase/uridine kinase" evidence="1">
    <location>
        <begin position="109"/>
        <end position="155"/>
    </location>
</feature>
<evidence type="ECO:0000259" key="1">
    <source>
        <dbReference type="Pfam" id="PF00485"/>
    </source>
</evidence>
<dbReference type="EMBL" id="JAACNH010000003">
    <property type="protein sequence ID" value="KAG8447255.1"/>
    <property type="molecule type" value="Genomic_DNA"/>
</dbReference>
<organism evidence="2 3">
    <name type="scientific">Hymenochirus boettgeri</name>
    <name type="common">Congo dwarf clawed frog</name>
    <dbReference type="NCBI Taxonomy" id="247094"/>
    <lineage>
        <taxon>Eukaryota</taxon>
        <taxon>Metazoa</taxon>
        <taxon>Chordata</taxon>
        <taxon>Craniata</taxon>
        <taxon>Vertebrata</taxon>
        <taxon>Euteleostomi</taxon>
        <taxon>Amphibia</taxon>
        <taxon>Batrachia</taxon>
        <taxon>Anura</taxon>
        <taxon>Pipoidea</taxon>
        <taxon>Pipidae</taxon>
        <taxon>Pipinae</taxon>
        <taxon>Hymenochirus</taxon>
    </lineage>
</organism>
<accession>A0A8T2JUT3</accession>
<reference evidence="2" key="1">
    <citation type="thesis" date="2020" institute="ProQuest LLC" country="789 East Eisenhower Parkway, Ann Arbor, MI, USA">
        <title>Comparative Genomics and Chromosome Evolution.</title>
        <authorList>
            <person name="Mudd A.B."/>
        </authorList>
    </citation>
    <scope>NUCLEOTIDE SEQUENCE</scope>
    <source>
        <strain evidence="2">Female2</strain>
        <tissue evidence="2">Blood</tissue>
    </source>
</reference>
<evidence type="ECO:0000313" key="2">
    <source>
        <dbReference type="EMBL" id="KAG8447254.1"/>
    </source>
</evidence>
<dbReference type="Gene3D" id="3.40.50.300">
    <property type="entry name" value="P-loop containing nucleotide triphosphate hydrolases"/>
    <property type="match status" value="2"/>
</dbReference>
<dbReference type="Pfam" id="PF00485">
    <property type="entry name" value="PRK"/>
    <property type="match status" value="2"/>
</dbReference>